<keyword evidence="2" id="KW-1185">Reference proteome</keyword>
<evidence type="ECO:0000313" key="1">
    <source>
        <dbReference type="EMBL" id="KAF9519721.1"/>
    </source>
</evidence>
<protein>
    <submittedName>
        <fullName evidence="1">Uncharacterized protein</fullName>
    </submittedName>
</protein>
<evidence type="ECO:0000313" key="2">
    <source>
        <dbReference type="Proteomes" id="UP000886523"/>
    </source>
</evidence>
<proteinExistence type="predicted"/>
<accession>A0A9P6BBD5</accession>
<comment type="caution">
    <text evidence="1">The sequence shown here is derived from an EMBL/GenBank/DDBJ whole genome shotgun (WGS) entry which is preliminary data.</text>
</comment>
<name>A0A9P6BBD5_9AGAM</name>
<sequence length="68" mass="7578">MQVSTERDGVEQQIVRSPYVFAPSSFPISRGTNMVHSHSSVKTYLYDSVPNGDGSHVTVCLQYRISCQ</sequence>
<organism evidence="1 2">
    <name type="scientific">Hydnum rufescens UP504</name>
    <dbReference type="NCBI Taxonomy" id="1448309"/>
    <lineage>
        <taxon>Eukaryota</taxon>
        <taxon>Fungi</taxon>
        <taxon>Dikarya</taxon>
        <taxon>Basidiomycota</taxon>
        <taxon>Agaricomycotina</taxon>
        <taxon>Agaricomycetes</taxon>
        <taxon>Cantharellales</taxon>
        <taxon>Hydnaceae</taxon>
        <taxon>Hydnum</taxon>
    </lineage>
</organism>
<dbReference type="Proteomes" id="UP000886523">
    <property type="component" value="Unassembled WGS sequence"/>
</dbReference>
<gene>
    <name evidence="1" type="ORF">BS47DRAFT_1083472</name>
</gene>
<reference evidence="1" key="1">
    <citation type="journal article" date="2020" name="Nat. Commun.">
        <title>Large-scale genome sequencing of mycorrhizal fungi provides insights into the early evolution of symbiotic traits.</title>
        <authorList>
            <person name="Miyauchi S."/>
            <person name="Kiss E."/>
            <person name="Kuo A."/>
            <person name="Drula E."/>
            <person name="Kohler A."/>
            <person name="Sanchez-Garcia M."/>
            <person name="Morin E."/>
            <person name="Andreopoulos B."/>
            <person name="Barry K.W."/>
            <person name="Bonito G."/>
            <person name="Buee M."/>
            <person name="Carver A."/>
            <person name="Chen C."/>
            <person name="Cichocki N."/>
            <person name="Clum A."/>
            <person name="Culley D."/>
            <person name="Crous P.W."/>
            <person name="Fauchery L."/>
            <person name="Girlanda M."/>
            <person name="Hayes R.D."/>
            <person name="Keri Z."/>
            <person name="LaButti K."/>
            <person name="Lipzen A."/>
            <person name="Lombard V."/>
            <person name="Magnuson J."/>
            <person name="Maillard F."/>
            <person name="Murat C."/>
            <person name="Nolan M."/>
            <person name="Ohm R.A."/>
            <person name="Pangilinan J."/>
            <person name="Pereira M.F."/>
            <person name="Perotto S."/>
            <person name="Peter M."/>
            <person name="Pfister S."/>
            <person name="Riley R."/>
            <person name="Sitrit Y."/>
            <person name="Stielow J.B."/>
            <person name="Szollosi G."/>
            <person name="Zifcakova L."/>
            <person name="Stursova M."/>
            <person name="Spatafora J.W."/>
            <person name="Tedersoo L."/>
            <person name="Vaario L.M."/>
            <person name="Yamada A."/>
            <person name="Yan M."/>
            <person name="Wang P."/>
            <person name="Xu J."/>
            <person name="Bruns T."/>
            <person name="Baldrian P."/>
            <person name="Vilgalys R."/>
            <person name="Dunand C."/>
            <person name="Henrissat B."/>
            <person name="Grigoriev I.V."/>
            <person name="Hibbett D."/>
            <person name="Nagy L.G."/>
            <person name="Martin F.M."/>
        </authorList>
    </citation>
    <scope>NUCLEOTIDE SEQUENCE</scope>
    <source>
        <strain evidence="1">UP504</strain>
    </source>
</reference>
<dbReference type="AlphaFoldDB" id="A0A9P6BBD5"/>
<dbReference type="EMBL" id="MU128916">
    <property type="protein sequence ID" value="KAF9519721.1"/>
    <property type="molecule type" value="Genomic_DNA"/>
</dbReference>